<evidence type="ECO:0000256" key="2">
    <source>
        <dbReference type="ARBA" id="ARBA00022630"/>
    </source>
</evidence>
<feature type="domain" description="Phenol hydroxylase-like C-terminal dimerisation" evidence="8">
    <location>
        <begin position="409"/>
        <end position="589"/>
    </location>
</feature>
<evidence type="ECO:0000256" key="4">
    <source>
        <dbReference type="ARBA" id="ARBA00023002"/>
    </source>
</evidence>
<dbReference type="InterPro" id="IPR002938">
    <property type="entry name" value="FAD-bd"/>
</dbReference>
<dbReference type="InterPro" id="IPR038220">
    <property type="entry name" value="PHOX_C_sf"/>
</dbReference>
<dbReference type="PRINTS" id="PR00420">
    <property type="entry name" value="RNGMNOXGNASE"/>
</dbReference>
<evidence type="ECO:0000313" key="10">
    <source>
        <dbReference type="Proteomes" id="UP000807353"/>
    </source>
</evidence>
<dbReference type="Gene3D" id="3.50.50.60">
    <property type="entry name" value="FAD/NAD(P)-binding domain"/>
    <property type="match status" value="1"/>
</dbReference>
<keyword evidence="2" id="KW-0285">Flavoprotein</keyword>
<dbReference type="InterPro" id="IPR012941">
    <property type="entry name" value="Phe_hydrox_C_dim_dom"/>
</dbReference>
<organism evidence="9 10">
    <name type="scientific">Collybia nuda</name>
    <dbReference type="NCBI Taxonomy" id="64659"/>
    <lineage>
        <taxon>Eukaryota</taxon>
        <taxon>Fungi</taxon>
        <taxon>Dikarya</taxon>
        <taxon>Basidiomycota</taxon>
        <taxon>Agaricomycotina</taxon>
        <taxon>Agaricomycetes</taxon>
        <taxon>Agaricomycetidae</taxon>
        <taxon>Agaricales</taxon>
        <taxon>Tricholomatineae</taxon>
        <taxon>Clitocybaceae</taxon>
        <taxon>Collybia</taxon>
    </lineage>
</organism>
<protein>
    <submittedName>
        <fullName evidence="9">FAD binding domain-containing protein</fullName>
    </submittedName>
</protein>
<dbReference type="SUPFAM" id="SSF52833">
    <property type="entry name" value="Thioredoxin-like"/>
    <property type="match status" value="1"/>
</dbReference>
<dbReference type="Proteomes" id="UP000807353">
    <property type="component" value="Unassembled WGS sequence"/>
</dbReference>
<dbReference type="InterPro" id="IPR050641">
    <property type="entry name" value="RIFMO-like"/>
</dbReference>
<evidence type="ECO:0000259" key="7">
    <source>
        <dbReference type="Pfam" id="PF01494"/>
    </source>
</evidence>
<dbReference type="SUPFAM" id="SSF54373">
    <property type="entry name" value="FAD-linked reductases, C-terminal domain"/>
    <property type="match status" value="1"/>
</dbReference>
<keyword evidence="6" id="KW-0472">Membrane</keyword>
<accession>A0A9P5YGK8</accession>
<gene>
    <name evidence="9" type="ORF">BDZ94DRAFT_1246310</name>
</gene>
<evidence type="ECO:0000256" key="3">
    <source>
        <dbReference type="ARBA" id="ARBA00022827"/>
    </source>
</evidence>
<feature type="transmembrane region" description="Helical" evidence="6">
    <location>
        <begin position="12"/>
        <end position="29"/>
    </location>
</feature>
<proteinExistence type="inferred from homology"/>
<name>A0A9P5YGK8_9AGAR</name>
<evidence type="ECO:0000313" key="9">
    <source>
        <dbReference type="EMBL" id="KAF9468254.1"/>
    </source>
</evidence>
<dbReference type="EMBL" id="MU150233">
    <property type="protein sequence ID" value="KAF9468254.1"/>
    <property type="molecule type" value="Genomic_DNA"/>
</dbReference>
<comment type="caution">
    <text evidence="9">The sequence shown here is derived from an EMBL/GenBank/DDBJ whole genome shotgun (WGS) entry which is preliminary data.</text>
</comment>
<sequence>MSHASFPESVDVLVVGGGPTGLIITYLLLRAGLKVLTIEQYDKYEQALYGRACVLHAGSLELLDLIGIYDRIADTGFIARGAATFKDGKSSENRGWSFMDKAIIGNSHFDFTLMIRQKYVEDAVRTAIAEINPGVVRAQVKLVRFNESKDAERPVTATLEHQGKTFEVSCKYMVGADGGRSTVRSLGNFPFPGTTTPHKWVRLDAVIKTNMPYESSRSKIVAIESKDYGNVLWLPVDNGRTRIGFVCPDEVYGKDGTAISEEAIITAAQESVKPFTLEFEKLDWWTVYSISQRVAETFIDGHVILAGDAAHTHSSASAQGMNTGIHDATNLTWKLAGVLNGLYDKTVLDTYDLERRTSAQRLIQLDRDIATLISGIIPSHFNAPPDADVNDYLELLQSKNAAFTVGLDISYDPNLLNRAPAPEGPALIKVEVGHRALDAPLYRPGAAFPRLLRSLVPHVGRFWILVFAGKLELMDCNVVRLNTKCSTKYRALRDYIDSPCSFTRTLAPAFEFLTILRGDGCLQPTETLGAPPLGKTLSDKSGEAYTKYGIDDEAGAIVVLRPDGIVGIASPLDGGDELSRYFSSFVQHSQEKLGAGNSVLPQGRGGEISIEGQAESTHRSTV</sequence>
<dbReference type="OrthoDB" id="1716816at2759"/>
<evidence type="ECO:0000259" key="8">
    <source>
        <dbReference type="Pfam" id="PF07976"/>
    </source>
</evidence>
<dbReference type="Gene3D" id="3.40.30.20">
    <property type="match status" value="1"/>
</dbReference>
<evidence type="ECO:0000256" key="6">
    <source>
        <dbReference type="SAM" id="Phobius"/>
    </source>
</evidence>
<dbReference type="SUPFAM" id="SSF51905">
    <property type="entry name" value="FAD/NAD(P)-binding domain"/>
    <property type="match status" value="1"/>
</dbReference>
<keyword evidence="6" id="KW-0812">Transmembrane</keyword>
<dbReference type="PANTHER" id="PTHR43004:SF5">
    <property type="entry name" value="FAD-BINDING DOMAIN-CONTAINING PROTEIN"/>
    <property type="match status" value="1"/>
</dbReference>
<evidence type="ECO:0000256" key="5">
    <source>
        <dbReference type="SAM" id="MobiDB-lite"/>
    </source>
</evidence>
<dbReference type="PANTHER" id="PTHR43004">
    <property type="entry name" value="TRK SYSTEM POTASSIUM UPTAKE PROTEIN"/>
    <property type="match status" value="1"/>
</dbReference>
<dbReference type="GO" id="GO:0016709">
    <property type="term" value="F:oxidoreductase activity, acting on paired donors, with incorporation or reduction of molecular oxygen, NAD(P)H as one donor, and incorporation of one atom of oxygen"/>
    <property type="evidence" value="ECO:0007669"/>
    <property type="project" value="UniProtKB-ARBA"/>
</dbReference>
<keyword evidence="3" id="KW-0274">FAD</keyword>
<dbReference type="InterPro" id="IPR036188">
    <property type="entry name" value="FAD/NAD-bd_sf"/>
</dbReference>
<keyword evidence="6" id="KW-1133">Transmembrane helix</keyword>
<dbReference type="GO" id="GO:0071949">
    <property type="term" value="F:FAD binding"/>
    <property type="evidence" value="ECO:0007669"/>
    <property type="project" value="InterPro"/>
</dbReference>
<keyword evidence="10" id="KW-1185">Reference proteome</keyword>
<dbReference type="AlphaFoldDB" id="A0A9P5YGK8"/>
<reference evidence="9" key="1">
    <citation type="submission" date="2020-11" db="EMBL/GenBank/DDBJ databases">
        <authorList>
            <consortium name="DOE Joint Genome Institute"/>
            <person name="Ahrendt S."/>
            <person name="Riley R."/>
            <person name="Andreopoulos W."/>
            <person name="Labutti K."/>
            <person name="Pangilinan J."/>
            <person name="Ruiz-Duenas F.J."/>
            <person name="Barrasa J.M."/>
            <person name="Sanchez-Garcia M."/>
            <person name="Camarero S."/>
            <person name="Miyauchi S."/>
            <person name="Serrano A."/>
            <person name="Linde D."/>
            <person name="Babiker R."/>
            <person name="Drula E."/>
            <person name="Ayuso-Fernandez I."/>
            <person name="Pacheco R."/>
            <person name="Padilla G."/>
            <person name="Ferreira P."/>
            <person name="Barriuso J."/>
            <person name="Kellner H."/>
            <person name="Castanera R."/>
            <person name="Alfaro M."/>
            <person name="Ramirez L."/>
            <person name="Pisabarro A.G."/>
            <person name="Kuo A."/>
            <person name="Tritt A."/>
            <person name="Lipzen A."/>
            <person name="He G."/>
            <person name="Yan M."/>
            <person name="Ng V."/>
            <person name="Cullen D."/>
            <person name="Martin F."/>
            <person name="Rosso M.-N."/>
            <person name="Henrissat B."/>
            <person name="Hibbett D."/>
            <person name="Martinez A.T."/>
            <person name="Grigoriev I.V."/>
        </authorList>
    </citation>
    <scope>NUCLEOTIDE SEQUENCE</scope>
    <source>
        <strain evidence="9">CBS 247.69</strain>
    </source>
</reference>
<evidence type="ECO:0000256" key="1">
    <source>
        <dbReference type="ARBA" id="ARBA00007801"/>
    </source>
</evidence>
<feature type="region of interest" description="Disordered" evidence="5">
    <location>
        <begin position="593"/>
        <end position="622"/>
    </location>
</feature>
<dbReference type="Pfam" id="PF01494">
    <property type="entry name" value="FAD_binding_3"/>
    <property type="match status" value="1"/>
</dbReference>
<dbReference type="Pfam" id="PF07976">
    <property type="entry name" value="Phe_hydrox_dim"/>
    <property type="match status" value="1"/>
</dbReference>
<dbReference type="Gene3D" id="3.30.9.10">
    <property type="entry name" value="D-Amino Acid Oxidase, subunit A, domain 2"/>
    <property type="match status" value="1"/>
</dbReference>
<keyword evidence="4" id="KW-0560">Oxidoreductase</keyword>
<dbReference type="InterPro" id="IPR036249">
    <property type="entry name" value="Thioredoxin-like_sf"/>
</dbReference>
<comment type="similarity">
    <text evidence="1">Belongs to the PheA/TfdB FAD monooxygenase family.</text>
</comment>
<feature type="domain" description="FAD-binding" evidence="7">
    <location>
        <begin position="10"/>
        <end position="364"/>
    </location>
</feature>